<evidence type="ECO:0000256" key="1">
    <source>
        <dbReference type="ARBA" id="ARBA00022741"/>
    </source>
</evidence>
<evidence type="ECO:0000256" key="2">
    <source>
        <dbReference type="ARBA" id="ARBA00022840"/>
    </source>
</evidence>
<dbReference type="GO" id="GO:0005694">
    <property type="term" value="C:chromosome"/>
    <property type="evidence" value="ECO:0007669"/>
    <property type="project" value="TreeGrafter"/>
</dbReference>
<dbReference type="InterPro" id="IPR003960">
    <property type="entry name" value="ATPase_AAA_CS"/>
</dbReference>
<dbReference type="Gene3D" id="3.40.50.300">
    <property type="entry name" value="P-loop containing nucleotide triphosphate hydrolases"/>
    <property type="match status" value="1"/>
</dbReference>
<proteinExistence type="inferred from homology"/>
<keyword evidence="1 3" id="KW-0547">Nucleotide-binding</keyword>
<reference evidence="5" key="2">
    <citation type="submission" date="2014-07" db="EMBL/GenBank/DDBJ databases">
        <authorList>
            <person name="Hull J."/>
        </authorList>
    </citation>
    <scope>NUCLEOTIDE SEQUENCE</scope>
</reference>
<dbReference type="PROSITE" id="PS00674">
    <property type="entry name" value="AAA"/>
    <property type="match status" value="1"/>
</dbReference>
<protein>
    <recommendedName>
        <fullName evidence="4">ATPase AAA-type core domain-containing protein</fullName>
    </recommendedName>
</protein>
<feature type="domain" description="ATPase AAA-type core" evidence="4">
    <location>
        <begin position="15"/>
        <end position="91"/>
    </location>
</feature>
<dbReference type="SUPFAM" id="SSF52540">
    <property type="entry name" value="P-loop containing nucleoside triphosphate hydrolases"/>
    <property type="match status" value="1"/>
</dbReference>
<dbReference type="GO" id="GO:0005634">
    <property type="term" value="C:nucleus"/>
    <property type="evidence" value="ECO:0007669"/>
    <property type="project" value="TreeGrafter"/>
</dbReference>
<dbReference type="GO" id="GO:0005524">
    <property type="term" value="F:ATP binding"/>
    <property type="evidence" value="ECO:0007669"/>
    <property type="project" value="UniProtKB-KW"/>
</dbReference>
<evidence type="ECO:0000256" key="3">
    <source>
        <dbReference type="RuleBase" id="RU003651"/>
    </source>
</evidence>
<accession>A0A0A9WM33</accession>
<dbReference type="PANTHER" id="PTHR45991:SF1">
    <property type="entry name" value="PACHYTENE CHECKPOINT PROTEIN 2 HOMOLOG"/>
    <property type="match status" value="1"/>
</dbReference>
<dbReference type="GO" id="GO:0016887">
    <property type="term" value="F:ATP hydrolysis activity"/>
    <property type="evidence" value="ECO:0007669"/>
    <property type="project" value="InterPro"/>
</dbReference>
<dbReference type="EMBL" id="GBHO01037684">
    <property type="protein sequence ID" value="JAG05920.1"/>
    <property type="molecule type" value="Transcribed_RNA"/>
</dbReference>
<dbReference type="AlphaFoldDB" id="A0A0A9WM33"/>
<comment type="similarity">
    <text evidence="3">Belongs to the AAA ATPase family.</text>
</comment>
<dbReference type="PANTHER" id="PTHR45991">
    <property type="entry name" value="PACHYTENE CHECKPOINT PROTEIN 2"/>
    <property type="match status" value="1"/>
</dbReference>
<dbReference type="GO" id="GO:0007131">
    <property type="term" value="P:reciprocal meiotic recombination"/>
    <property type="evidence" value="ECO:0007669"/>
    <property type="project" value="TreeGrafter"/>
</dbReference>
<organism evidence="5">
    <name type="scientific">Lygus hesperus</name>
    <name type="common">Western plant bug</name>
    <dbReference type="NCBI Taxonomy" id="30085"/>
    <lineage>
        <taxon>Eukaryota</taxon>
        <taxon>Metazoa</taxon>
        <taxon>Ecdysozoa</taxon>
        <taxon>Arthropoda</taxon>
        <taxon>Hexapoda</taxon>
        <taxon>Insecta</taxon>
        <taxon>Pterygota</taxon>
        <taxon>Neoptera</taxon>
        <taxon>Paraneoptera</taxon>
        <taxon>Hemiptera</taxon>
        <taxon>Heteroptera</taxon>
        <taxon>Panheteroptera</taxon>
        <taxon>Cimicomorpha</taxon>
        <taxon>Miridae</taxon>
        <taxon>Mirini</taxon>
        <taxon>Lygus</taxon>
    </lineage>
</organism>
<name>A0A0A9WM33_LYGHE</name>
<gene>
    <name evidence="5" type="ORF">CM83_8023</name>
</gene>
<evidence type="ECO:0000313" key="5">
    <source>
        <dbReference type="EMBL" id="JAG05920.1"/>
    </source>
</evidence>
<evidence type="ECO:0000259" key="4">
    <source>
        <dbReference type="Pfam" id="PF00004"/>
    </source>
</evidence>
<dbReference type="InterPro" id="IPR027417">
    <property type="entry name" value="P-loop_NTPase"/>
</dbReference>
<dbReference type="InterPro" id="IPR003959">
    <property type="entry name" value="ATPase_AAA_core"/>
</dbReference>
<dbReference type="InterPro" id="IPR044539">
    <property type="entry name" value="Pch2-like"/>
</dbReference>
<reference evidence="5" key="1">
    <citation type="journal article" date="2014" name="PLoS ONE">
        <title>Transcriptome-Based Identification of ABC Transporters in the Western Tarnished Plant Bug Lygus hesperus.</title>
        <authorList>
            <person name="Hull J.J."/>
            <person name="Chaney K."/>
            <person name="Geib S.M."/>
            <person name="Fabrick J.A."/>
            <person name="Brent C.S."/>
            <person name="Walsh D."/>
            <person name="Lavine L.C."/>
        </authorList>
    </citation>
    <scope>NUCLEOTIDE SEQUENCE</scope>
</reference>
<dbReference type="GO" id="GO:0051598">
    <property type="term" value="P:meiotic recombination checkpoint signaling"/>
    <property type="evidence" value="ECO:0007669"/>
    <property type="project" value="TreeGrafter"/>
</dbReference>
<dbReference type="Pfam" id="PF00004">
    <property type="entry name" value="AAA"/>
    <property type="match status" value="1"/>
</dbReference>
<keyword evidence="2 3" id="KW-0067">ATP-binding</keyword>
<sequence length="107" mass="11820">MTLFARIRQLACVSQKLICVLIDEVESIAATRELAMQSNEPSDAIRVVNALLTQLDLLQRIPNVFVLTTSNLTNAIDHAFLSRADLKLSVGLPGYEARKAMLHQGIM</sequence>